<feature type="region of interest" description="Disordered" evidence="1">
    <location>
        <begin position="1075"/>
        <end position="1137"/>
    </location>
</feature>
<evidence type="ECO:0000313" key="3">
    <source>
        <dbReference type="Proteomes" id="UP001595533"/>
    </source>
</evidence>
<accession>A0ABV7JFT4</accession>
<protein>
    <submittedName>
        <fullName evidence="2">Uncharacterized protein</fullName>
    </submittedName>
</protein>
<dbReference type="Proteomes" id="UP001595533">
    <property type="component" value="Unassembled WGS sequence"/>
</dbReference>
<dbReference type="EMBL" id="JBHRTS010000009">
    <property type="protein sequence ID" value="MFC3195673.1"/>
    <property type="molecule type" value="Genomic_DNA"/>
</dbReference>
<dbReference type="RefSeq" id="WP_077412327.1">
    <property type="nucleotide sequence ID" value="NZ_JBHRTS010000009.1"/>
</dbReference>
<evidence type="ECO:0000256" key="1">
    <source>
        <dbReference type="SAM" id="MobiDB-lite"/>
    </source>
</evidence>
<name>A0ABV7JFT4_9GAMM</name>
<organism evidence="2 3">
    <name type="scientific">Marinicella sediminis</name>
    <dbReference type="NCBI Taxonomy" id="1792834"/>
    <lineage>
        <taxon>Bacteria</taxon>
        <taxon>Pseudomonadati</taxon>
        <taxon>Pseudomonadota</taxon>
        <taxon>Gammaproteobacteria</taxon>
        <taxon>Lysobacterales</taxon>
        <taxon>Marinicellaceae</taxon>
        <taxon>Marinicella</taxon>
    </lineage>
</organism>
<sequence length="1213" mass="131919">MTINVLIIIDGVYRFDEPAATKDFTYKTLVDTLNADPNMNVATAHRENLDTTATLHAANPADAFNLATHDLMQYDVIWLIGYHGRNSIPPSGNSSPASIPDEEIAALTRFMDAGGGVFATGDHDSIGSVMCGHIPRVRAMRCWFGPNDSTSPMPVGFPSNFDVIGPGRADTVQTNPLGDYTIDDDGSGAFVYFENQSDSVPQPIVPVAPTHPILRHDGSDIIIYPDHMHEGRTLGLVTIDQGYSLDYDYTQSLSFDGESFTEFPEVAGHRELPAVIATGQSIAQQNRDAASGDTFEDIVGSALDPFAAVKTVNTMSTYDGRKSGVGRVVTGSTFHHYIDINLTGDIDMVGALLNKTGPDAAKNHGFNDDMGTFNQIKAVFVNITKWLAKPKPAIEIILERSTFSQDEVTGNPVFNAAVLVTVQGVKPNQFPGGGITAGLTPAQLVSRAPAFAGLTGVDITPISVDSDDPGFPDRLQRITFTYQVTIDAGTAFSFGGNHQDMEVNASLNTPAASAVLTDRAWIQLVKSANPFMLDLDDPDAKTWLSSDLRVFRLTEGDDIAGETLQMGASRSDANAFIQNLINNIGISEFENELKVKQSESALSALPDTTGPNPKKVYNFAVARVRLNGNAASADDVRVFFRIFRSQTTAALTFNRNGSGDPIQGYMDNGATPPLSVPGQSADSQWLSIPFYAATRTTPQNADAPNEQTIQPTGSEVSQFFGALIDNNLTDFSMESAPGAGDSVPISTLLMNEHQCLVAQVEYAGTPIPSGSKPSTSDKLSQRNLMVTEVANPGIDASRMGLSTFEIEATPRPITAELPADELFIDWQHKAPEGTDVKIYIPSWQADAVIQLADQMYHRHEIRKVDDHTIVFPAGGTKYVPIPQHFGRQNGVISIHFPLGIKKGQRYDLAIQQITNNGRRVKFPRPKSQEISLKEAVKLLASIDINVDDTKTTKGKKAIPRGVYDLGNNRTLITDLSVFDAVGDHAVLIQQPDPKEIERARKKISIWREVVGAFQVSIPVSTKADMVHRHLRLLSMFRWRAEHLKADSYWHATFMRYLELFTRKVAALGGDINAIPTTPDGVITDPKDEGGNKPGDDGPGKGVDNGTSNGSDDGFFEPNGDDWLSETNGLQPPGKSKSRAFSGKVSGLIFDHFGDFEGFTLEAYNGHHLRFFSREGAIRKLARKAWLKRYVVTVITVSADSKAVRRLLQRGYAD</sequence>
<gene>
    <name evidence="2" type="ORF">ACFODZ_15570</name>
</gene>
<reference evidence="3" key="1">
    <citation type="journal article" date="2019" name="Int. J. Syst. Evol. Microbiol.">
        <title>The Global Catalogue of Microorganisms (GCM) 10K type strain sequencing project: providing services to taxonomists for standard genome sequencing and annotation.</title>
        <authorList>
            <consortium name="The Broad Institute Genomics Platform"/>
            <consortium name="The Broad Institute Genome Sequencing Center for Infectious Disease"/>
            <person name="Wu L."/>
            <person name="Ma J."/>
        </authorList>
    </citation>
    <scope>NUCLEOTIDE SEQUENCE [LARGE SCALE GENOMIC DNA]</scope>
    <source>
        <strain evidence="3">KCTC 42953</strain>
    </source>
</reference>
<proteinExistence type="predicted"/>
<evidence type="ECO:0000313" key="2">
    <source>
        <dbReference type="EMBL" id="MFC3195673.1"/>
    </source>
</evidence>
<feature type="compositionally biased region" description="Basic and acidic residues" evidence="1">
    <location>
        <begin position="1084"/>
        <end position="1098"/>
    </location>
</feature>
<keyword evidence="3" id="KW-1185">Reference proteome</keyword>
<comment type="caution">
    <text evidence="2">The sequence shown here is derived from an EMBL/GenBank/DDBJ whole genome shotgun (WGS) entry which is preliminary data.</text>
</comment>